<evidence type="ECO:0000259" key="1">
    <source>
        <dbReference type="Pfam" id="PF13443"/>
    </source>
</evidence>
<organism evidence="2 3">
    <name type="scientific">Adonisia turfae CCMR0082</name>
    <dbReference type="NCBI Taxonomy" id="2304604"/>
    <lineage>
        <taxon>Bacteria</taxon>
        <taxon>Bacillati</taxon>
        <taxon>Cyanobacteriota</taxon>
        <taxon>Adonisia</taxon>
        <taxon>Adonisia turfae</taxon>
    </lineage>
</organism>
<evidence type="ECO:0000313" key="2">
    <source>
        <dbReference type="EMBL" id="NEZ67799.1"/>
    </source>
</evidence>
<reference evidence="2 3" key="1">
    <citation type="journal article" date="2020" name="Microb. Ecol.">
        <title>Ecogenomics of the Marine Benthic Filamentous Cyanobacterium Adonisia.</title>
        <authorList>
            <person name="Walter J.M."/>
            <person name="Coutinho F.H."/>
            <person name="Leomil L."/>
            <person name="Hargreaves P.I."/>
            <person name="Campeao M.E."/>
            <person name="Vieira V.V."/>
            <person name="Silva B.S."/>
            <person name="Fistarol G.O."/>
            <person name="Salomon P.S."/>
            <person name="Sawabe T."/>
            <person name="Mino S."/>
            <person name="Hosokawa M."/>
            <person name="Miyashita H."/>
            <person name="Maruyama F."/>
            <person name="van Verk M.C."/>
            <person name="Dutilh B.E."/>
            <person name="Thompson C.C."/>
            <person name="Thompson F.L."/>
        </authorList>
    </citation>
    <scope>NUCLEOTIDE SEQUENCE [LARGE SCALE GENOMIC DNA]</scope>
    <source>
        <strain evidence="2 3">CCMR0082</strain>
    </source>
</reference>
<evidence type="ECO:0000313" key="3">
    <source>
        <dbReference type="Proteomes" id="UP000473574"/>
    </source>
</evidence>
<dbReference type="InterPro" id="IPR001387">
    <property type="entry name" value="Cro/C1-type_HTH"/>
</dbReference>
<accession>A0A6M0SGV6</accession>
<gene>
    <name evidence="2" type="ORF">D0962_34440</name>
</gene>
<dbReference type="AlphaFoldDB" id="A0A6M0SGV6"/>
<dbReference type="EMBL" id="QZCE01000002">
    <property type="protein sequence ID" value="NEZ67799.1"/>
    <property type="molecule type" value="Genomic_DNA"/>
</dbReference>
<proteinExistence type="predicted"/>
<sequence>MVSSMIHWRLRDVMDREGIQAKALAQEIGVTANAMTNLRGSEMPRINGERLNGLILGLNKLRRADSKLITLTDVIEFSLTPDEMSEVGISV</sequence>
<dbReference type="Proteomes" id="UP000473574">
    <property type="component" value="Unassembled WGS sequence"/>
</dbReference>
<feature type="domain" description="HTH cro/C1-type" evidence="1">
    <location>
        <begin position="9"/>
        <end position="54"/>
    </location>
</feature>
<name>A0A6M0SGV6_9CYAN</name>
<comment type="caution">
    <text evidence="2">The sequence shown here is derived from an EMBL/GenBank/DDBJ whole genome shotgun (WGS) entry which is preliminary data.</text>
</comment>
<dbReference type="RefSeq" id="WP_163671085.1">
    <property type="nucleotide sequence ID" value="NZ_QZCE01000002.1"/>
</dbReference>
<protein>
    <submittedName>
        <fullName evidence="2">XRE family transcriptional regulator</fullName>
    </submittedName>
</protein>
<dbReference type="Pfam" id="PF13443">
    <property type="entry name" value="HTH_26"/>
    <property type="match status" value="1"/>
</dbReference>